<dbReference type="RefSeq" id="WP_257317560.1">
    <property type="nucleotide sequence ID" value="NZ_JANFDG010000030.1"/>
</dbReference>
<feature type="domain" description="SCP2" evidence="1">
    <location>
        <begin position="38"/>
        <end position="129"/>
    </location>
</feature>
<proteinExistence type="predicted"/>
<dbReference type="Proteomes" id="UP001595377">
    <property type="component" value="Unassembled WGS sequence"/>
</dbReference>
<dbReference type="InterPro" id="IPR036527">
    <property type="entry name" value="SCP2_sterol-bd_dom_sf"/>
</dbReference>
<dbReference type="Pfam" id="PF02036">
    <property type="entry name" value="SCP2"/>
    <property type="match status" value="1"/>
</dbReference>
<evidence type="ECO:0000259" key="1">
    <source>
        <dbReference type="Pfam" id="PF02036"/>
    </source>
</evidence>
<accession>A0ABV7DJN6</accession>
<name>A0ABV7DJN6_9HYPH</name>
<protein>
    <submittedName>
        <fullName evidence="2">SCP2 domain-containing protein</fullName>
    </submittedName>
</protein>
<gene>
    <name evidence="2" type="ORF">ACFOHH_18865</name>
</gene>
<dbReference type="SUPFAM" id="SSF55718">
    <property type="entry name" value="SCP-like"/>
    <property type="match status" value="1"/>
</dbReference>
<dbReference type="EMBL" id="JBHRSP010000033">
    <property type="protein sequence ID" value="MFC3075179.1"/>
    <property type="molecule type" value="Genomic_DNA"/>
</dbReference>
<comment type="caution">
    <text evidence="2">The sequence shown here is derived from an EMBL/GenBank/DDBJ whole genome shotgun (WGS) entry which is preliminary data.</text>
</comment>
<keyword evidence="3" id="KW-1185">Reference proteome</keyword>
<evidence type="ECO:0000313" key="2">
    <source>
        <dbReference type="EMBL" id="MFC3075179.1"/>
    </source>
</evidence>
<evidence type="ECO:0000313" key="3">
    <source>
        <dbReference type="Proteomes" id="UP001595377"/>
    </source>
</evidence>
<organism evidence="2 3">
    <name type="scientific">Shinella pollutisoli</name>
    <dbReference type="NCBI Taxonomy" id="2250594"/>
    <lineage>
        <taxon>Bacteria</taxon>
        <taxon>Pseudomonadati</taxon>
        <taxon>Pseudomonadota</taxon>
        <taxon>Alphaproteobacteria</taxon>
        <taxon>Hyphomicrobiales</taxon>
        <taxon>Rhizobiaceae</taxon>
        <taxon>Shinella</taxon>
    </lineage>
</organism>
<sequence length="170" mass="18564">MQTLPPLLAKPVDIAPLWLVERVARTIFAGVLRAHPDLFERLGDYRRSRYCFSPSDLPLHFTVVPERGTLSVSRRGAAPPAADARVEGPLVVLLALLEGRCDADALFFSRDLSVTGDMEAMLALRNALDDSAIDLPRELGALAGPFSPLVAGTARYIRTRALEGRDATWN</sequence>
<dbReference type="InterPro" id="IPR003033">
    <property type="entry name" value="SCP2_sterol-bd_dom"/>
</dbReference>
<dbReference type="Gene3D" id="3.30.1050.10">
    <property type="entry name" value="SCP2 sterol-binding domain"/>
    <property type="match status" value="1"/>
</dbReference>
<reference evidence="3" key="1">
    <citation type="journal article" date="2019" name="Int. J. Syst. Evol. Microbiol.">
        <title>The Global Catalogue of Microorganisms (GCM) 10K type strain sequencing project: providing services to taxonomists for standard genome sequencing and annotation.</title>
        <authorList>
            <consortium name="The Broad Institute Genomics Platform"/>
            <consortium name="The Broad Institute Genome Sequencing Center for Infectious Disease"/>
            <person name="Wu L."/>
            <person name="Ma J."/>
        </authorList>
    </citation>
    <scope>NUCLEOTIDE SEQUENCE [LARGE SCALE GENOMIC DNA]</scope>
    <source>
        <strain evidence="3">KCTC 52677</strain>
    </source>
</reference>